<accession>A0A516PVL2</accession>
<evidence type="ECO:0000313" key="3">
    <source>
        <dbReference type="EMBL" id="QDP95162.1"/>
    </source>
</evidence>
<keyword evidence="4" id="KW-1185">Reference proteome</keyword>
<organism evidence="3 4">
    <name type="scientific">Microlunatus elymi</name>
    <dbReference type="NCBI Taxonomy" id="2596828"/>
    <lineage>
        <taxon>Bacteria</taxon>
        <taxon>Bacillati</taxon>
        <taxon>Actinomycetota</taxon>
        <taxon>Actinomycetes</taxon>
        <taxon>Propionibacteriales</taxon>
        <taxon>Propionibacteriaceae</taxon>
        <taxon>Microlunatus</taxon>
    </lineage>
</organism>
<dbReference type="EMBL" id="CP041692">
    <property type="protein sequence ID" value="QDP95162.1"/>
    <property type="molecule type" value="Genomic_DNA"/>
</dbReference>
<dbReference type="RefSeq" id="WP_143985144.1">
    <property type="nucleotide sequence ID" value="NZ_CP041692.1"/>
</dbReference>
<evidence type="ECO:0000313" key="4">
    <source>
        <dbReference type="Proteomes" id="UP000319263"/>
    </source>
</evidence>
<name>A0A516PVL2_9ACTN</name>
<feature type="region of interest" description="Disordered" evidence="1">
    <location>
        <begin position="125"/>
        <end position="158"/>
    </location>
</feature>
<evidence type="ECO:0000259" key="2">
    <source>
        <dbReference type="Pfam" id="PF19407"/>
    </source>
</evidence>
<proteinExistence type="predicted"/>
<dbReference type="Pfam" id="PF19407">
    <property type="entry name" value="DUF5979"/>
    <property type="match status" value="1"/>
</dbReference>
<sequence>MTVTMPAGGQVGAGPSNVYHLAPGIVWVDKTITGPAAGEQGDIELLVSCPALGKAASWVIPAGAQAGSQHRYRGGIPGGTTCTVTETATGASRTVEVTAQGSGESATVRPRGIARLTVTNTVTSVKSDDGEHRTVTPGGNGPAGNGGQGGPGTAGALPNTGAAEGLWATAVLGAALTRPVHCWWPGAARRRFGVANGRPW</sequence>
<dbReference type="KEGG" id="mik:FOE78_03850"/>
<dbReference type="InterPro" id="IPR046022">
    <property type="entry name" value="DUF5979"/>
</dbReference>
<dbReference type="AlphaFoldDB" id="A0A516PVL2"/>
<protein>
    <recommendedName>
        <fullName evidence="2">DUF5979 domain-containing protein</fullName>
    </recommendedName>
</protein>
<gene>
    <name evidence="3" type="ORF">FOE78_03850</name>
</gene>
<evidence type="ECO:0000256" key="1">
    <source>
        <dbReference type="SAM" id="MobiDB-lite"/>
    </source>
</evidence>
<reference evidence="3 4" key="1">
    <citation type="submission" date="2019-07" db="EMBL/GenBank/DDBJ databases">
        <title>Microlunatus dokdonensis sp. nov. isolated from the rhizospheric soil of the wild plant Elymus tsukushiensis.</title>
        <authorList>
            <person name="Ghim S.-Y."/>
            <person name="Hwang Y.-J."/>
            <person name="Son J.-S."/>
            <person name="Shin J.-H."/>
        </authorList>
    </citation>
    <scope>NUCLEOTIDE SEQUENCE [LARGE SCALE GENOMIC DNA]</scope>
    <source>
        <strain evidence="3 4">KUDC0627</strain>
    </source>
</reference>
<feature type="compositionally biased region" description="Gly residues" evidence="1">
    <location>
        <begin position="138"/>
        <end position="153"/>
    </location>
</feature>
<dbReference type="Proteomes" id="UP000319263">
    <property type="component" value="Chromosome"/>
</dbReference>
<feature type="domain" description="DUF5979" evidence="2">
    <location>
        <begin position="28"/>
        <end position="123"/>
    </location>
</feature>